<protein>
    <recommendedName>
        <fullName evidence="4">ABC transporter permease</fullName>
    </recommendedName>
</protein>
<feature type="transmembrane region" description="Helical" evidence="1">
    <location>
        <begin position="168"/>
        <end position="186"/>
    </location>
</feature>
<evidence type="ECO:0000256" key="1">
    <source>
        <dbReference type="SAM" id="Phobius"/>
    </source>
</evidence>
<evidence type="ECO:0008006" key="4">
    <source>
        <dbReference type="Google" id="ProtNLM"/>
    </source>
</evidence>
<dbReference type="Proteomes" id="UP001285263">
    <property type="component" value="Unassembled WGS sequence"/>
</dbReference>
<feature type="transmembrane region" description="Helical" evidence="1">
    <location>
        <begin position="262"/>
        <end position="287"/>
    </location>
</feature>
<keyword evidence="1" id="KW-0812">Transmembrane</keyword>
<evidence type="ECO:0000313" key="3">
    <source>
        <dbReference type="Proteomes" id="UP001285263"/>
    </source>
</evidence>
<feature type="transmembrane region" description="Helical" evidence="1">
    <location>
        <begin position="299"/>
        <end position="317"/>
    </location>
</feature>
<keyword evidence="1" id="KW-1133">Transmembrane helix</keyword>
<dbReference type="RefSeq" id="WP_320422583.1">
    <property type="nucleotide sequence ID" value="NZ_JAXCLA010000003.1"/>
</dbReference>
<organism evidence="2 3">
    <name type="scientific">Roseateles agri</name>
    <dbReference type="NCBI Taxonomy" id="3098619"/>
    <lineage>
        <taxon>Bacteria</taxon>
        <taxon>Pseudomonadati</taxon>
        <taxon>Pseudomonadota</taxon>
        <taxon>Betaproteobacteria</taxon>
        <taxon>Burkholderiales</taxon>
        <taxon>Sphaerotilaceae</taxon>
        <taxon>Roseateles</taxon>
    </lineage>
</organism>
<reference evidence="2 3" key="1">
    <citation type="submission" date="2023-11" db="EMBL/GenBank/DDBJ databases">
        <title>Paucibacter sp. nov., isolated from fresh soil in Korea.</title>
        <authorList>
            <person name="Le N.T.T."/>
        </authorList>
    </citation>
    <scope>NUCLEOTIDE SEQUENCE [LARGE SCALE GENOMIC DNA]</scope>
    <source>
        <strain evidence="2 3">R3-3</strain>
    </source>
</reference>
<dbReference type="EMBL" id="JAXCLA010000003">
    <property type="protein sequence ID" value="MDY0744671.1"/>
    <property type="molecule type" value="Genomic_DNA"/>
</dbReference>
<evidence type="ECO:0000313" key="2">
    <source>
        <dbReference type="EMBL" id="MDY0744671.1"/>
    </source>
</evidence>
<name>A0ABU5DEH5_9BURK</name>
<keyword evidence="1" id="KW-0472">Membrane</keyword>
<feature type="transmembrane region" description="Helical" evidence="1">
    <location>
        <begin position="124"/>
        <end position="148"/>
    </location>
</feature>
<proteinExistence type="predicted"/>
<feature type="transmembrane region" description="Helical" evidence="1">
    <location>
        <begin position="352"/>
        <end position="369"/>
    </location>
</feature>
<keyword evidence="3" id="KW-1185">Reference proteome</keyword>
<sequence length="470" mass="51627">MMAMHAHALAAPWQQRRSEGTLWVVALSVIASQLPFALVAWQMREFPLEGFAFSLAFLLQGWWLMQFGSLRRQNHPNAARLVPGHLRTLRESLVGLWLLIALLSAALPGSGLGWGLVAALLMAVLALFSVMPWLWVSMSVIPLVLSLLAKEHAFDAVHAMWRASPAQLPLFIGAMLVMGWLLCRLLQDGGGAHMRRYARAEKQQRPGRLGEGRRLPPGPIGDRLAVLFNAPLAAWRRRVIARAVPTQRSRLARLDLALGSHWVGQLVGGTIFMLVFSFSTAVAWFGFGYSIWHIRGESSIGLIIGAMSAFVLPMLGLRSSLLRTRREQALLMLVPGMPRGAVLNRALARRQLLRLLLGWGGAMLFITGFSIGTPIFWSCMAYGLACLPWALSMLWCDWARLPHAPSGASQTLPTLMMTGSALGAMALQRTLAPSPIWLAGLALATLVLALWRWQQIGRMPQAFPAGRLSA</sequence>
<accession>A0ABU5DEH5</accession>
<gene>
    <name evidence="2" type="ORF">SNE35_09140</name>
</gene>
<feature type="transmembrane region" description="Helical" evidence="1">
    <location>
        <begin position="434"/>
        <end position="451"/>
    </location>
</feature>
<feature type="transmembrane region" description="Helical" evidence="1">
    <location>
        <begin position="20"/>
        <end position="41"/>
    </location>
</feature>
<comment type="caution">
    <text evidence="2">The sequence shown here is derived from an EMBL/GenBank/DDBJ whole genome shotgun (WGS) entry which is preliminary data.</text>
</comment>
<feature type="transmembrane region" description="Helical" evidence="1">
    <location>
        <begin position="94"/>
        <end position="117"/>
    </location>
</feature>